<protein>
    <submittedName>
        <fullName evidence="2">Uncharacterized protein</fullName>
    </submittedName>
</protein>
<comment type="caution">
    <text evidence="2">The sequence shown here is derived from an EMBL/GenBank/DDBJ whole genome shotgun (WGS) entry which is preliminary data.</text>
</comment>
<evidence type="ECO:0000256" key="1">
    <source>
        <dbReference type="SAM" id="Coils"/>
    </source>
</evidence>
<keyword evidence="3" id="KW-1185">Reference proteome</keyword>
<name>A0A832XGX9_9ARCH</name>
<keyword evidence="1" id="KW-0175">Coiled coil</keyword>
<reference evidence="2 3" key="1">
    <citation type="journal article" name="Nat. Commun.">
        <title>Undinarchaeota illuminate DPANN phylogeny and the impact of gene transfer on archaeal evolution.</title>
        <authorList>
            <person name="Dombrowski N."/>
            <person name="Williams T.A."/>
            <person name="Sun J."/>
            <person name="Woodcroft B.J."/>
            <person name="Lee J.H."/>
            <person name="Minh B.Q."/>
            <person name="Rinke C."/>
            <person name="Spang A."/>
        </authorList>
    </citation>
    <scope>NUCLEOTIDE SEQUENCE [LARGE SCALE GENOMIC DNA]</scope>
    <source>
        <strain evidence="2">MAG_bin1129</strain>
    </source>
</reference>
<evidence type="ECO:0000313" key="2">
    <source>
        <dbReference type="EMBL" id="HIK00714.1"/>
    </source>
</evidence>
<evidence type="ECO:0000313" key="3">
    <source>
        <dbReference type="Proteomes" id="UP000646946"/>
    </source>
</evidence>
<proteinExistence type="predicted"/>
<accession>A0A832XGX9</accession>
<dbReference type="EMBL" id="DVAB01000035">
    <property type="protein sequence ID" value="HIK00714.1"/>
    <property type="molecule type" value="Genomic_DNA"/>
</dbReference>
<dbReference type="Proteomes" id="UP000646946">
    <property type="component" value="Unassembled WGS sequence"/>
</dbReference>
<dbReference type="AlphaFoldDB" id="A0A832XGX9"/>
<organism evidence="2 3">
    <name type="scientific">Candidatus Naiadarchaeum limnaeum</name>
    <dbReference type="NCBI Taxonomy" id="2756139"/>
    <lineage>
        <taxon>Archaea</taxon>
        <taxon>Candidatus Undinarchaeota</taxon>
        <taxon>Candidatus Undinarchaeia</taxon>
        <taxon>Candidatus Naiadarchaeales</taxon>
        <taxon>Candidatus Naiadarchaeaceae</taxon>
        <taxon>Candidatus Naiadarchaeum</taxon>
    </lineage>
</organism>
<sequence>MAIDPDVQHAYEELKNDANVLGKKVFALAEKVKNTSDHKFARAREDIREQIYGLRRKVQQVKGIIKGEMGKIAKTQPIVQAFVSAITTKESAIARLQQEEINLIRAGAAAAQIEEVSNKLMTLRHALTQEELEKERLIQKYSEGEKSNDDIKELAGWSKKLDHIDDALSKISSNLGI</sequence>
<feature type="coiled-coil region" evidence="1">
    <location>
        <begin position="113"/>
        <end position="140"/>
    </location>
</feature>
<gene>
    <name evidence="2" type="ORF">H1016_04190</name>
</gene>